<dbReference type="CDD" id="cd02598">
    <property type="entry name" value="HAD_BPGM"/>
    <property type="match status" value="1"/>
</dbReference>
<name>A0A1H0RQ93_9BACI</name>
<sequence length="225" mass="25163">MYIKKLQAVIFDMDGVIVDTDQIYHSTNQVIAEELSIPFTYNDSEKVKGIPRMEIIELMVKRTGKHFSLEEKERLAAKKNTTFLAFIDSLDETFILPGIVPFLEELKKNQIKMGLASSSSNQKTVIQKVGLGHYFDVMVDPKTLLKGKPDPEIFLTAADSLGVPYRNCAALEDGEAGMTAILSTDMFSVGIGNGCSLVKQSNWHVENTNELTYDELKRRFNSSNS</sequence>
<dbReference type="GO" id="GO:0005975">
    <property type="term" value="P:carbohydrate metabolic process"/>
    <property type="evidence" value="ECO:0007669"/>
    <property type="project" value="InterPro"/>
</dbReference>
<dbReference type="SFLD" id="SFLDS00003">
    <property type="entry name" value="Haloacid_Dehalogenase"/>
    <property type="match status" value="1"/>
</dbReference>
<keyword evidence="7" id="KW-1185">Reference proteome</keyword>
<dbReference type="InterPro" id="IPR010972">
    <property type="entry name" value="Beta-PGM"/>
</dbReference>
<protein>
    <submittedName>
        <fullName evidence="6">Beta-phosphoglucomutase</fullName>
    </submittedName>
</protein>
<feature type="active site" description="Nucleophile" evidence="2">
    <location>
        <position position="12"/>
    </location>
</feature>
<feature type="active site" description="Proton donor/acceptor" evidence="2">
    <location>
        <position position="14"/>
    </location>
</feature>
<dbReference type="InterPro" id="IPR023198">
    <property type="entry name" value="PGP-like_dom2"/>
</dbReference>
<dbReference type="GO" id="GO:0008801">
    <property type="term" value="F:beta-phosphoglucomutase activity"/>
    <property type="evidence" value="ECO:0007669"/>
    <property type="project" value="InterPro"/>
</dbReference>
<dbReference type="SFLD" id="SFLDG01135">
    <property type="entry name" value="C1.5.6:_HAD__Beta-PGM__Phospha"/>
    <property type="match status" value="1"/>
</dbReference>
<evidence type="ECO:0000256" key="1">
    <source>
        <dbReference type="ARBA" id="ARBA00006171"/>
    </source>
</evidence>
<keyword evidence="4" id="KW-0460">Magnesium</keyword>
<dbReference type="SFLD" id="SFLDG01129">
    <property type="entry name" value="C1.5:_HAD__Beta-PGM__Phosphata"/>
    <property type="match status" value="1"/>
</dbReference>
<evidence type="ECO:0000256" key="2">
    <source>
        <dbReference type="PIRSR" id="PIRSR610972-1"/>
    </source>
</evidence>
<comment type="cofactor">
    <cofactor evidence="4">
        <name>Mg(2+)</name>
        <dbReference type="ChEBI" id="CHEBI:18420"/>
    </cofactor>
    <text evidence="4">Binds 2 magnesium ions per subunit.</text>
</comment>
<feature type="binding site" evidence="3">
    <location>
        <begin position="47"/>
        <end position="52"/>
    </location>
    <ligand>
        <name>substrate</name>
    </ligand>
</feature>
<feature type="site" description="Important for catalytic activity and assists the phosphoryl transfer reaction to Asp8 by balancing charge and orienting the reacting groups" evidence="5">
    <location>
        <position position="148"/>
    </location>
</feature>
<dbReference type="InterPro" id="IPR006439">
    <property type="entry name" value="HAD-SF_hydro_IA"/>
</dbReference>
<comment type="similarity">
    <text evidence="1">Belongs to the HAD-like hydrolase superfamily. CbbY/CbbZ/Gph/YieH family.</text>
</comment>
<organism evidence="6 7">
    <name type="scientific">Litchfieldia salsa</name>
    <dbReference type="NCBI Taxonomy" id="930152"/>
    <lineage>
        <taxon>Bacteria</taxon>
        <taxon>Bacillati</taxon>
        <taxon>Bacillota</taxon>
        <taxon>Bacilli</taxon>
        <taxon>Bacillales</taxon>
        <taxon>Bacillaceae</taxon>
        <taxon>Litchfieldia</taxon>
    </lineage>
</organism>
<feature type="binding site" evidence="3">
    <location>
        <begin position="117"/>
        <end position="121"/>
    </location>
    <ligand>
        <name>substrate</name>
    </ligand>
</feature>
<dbReference type="SUPFAM" id="SSF56784">
    <property type="entry name" value="HAD-like"/>
    <property type="match status" value="1"/>
</dbReference>
<dbReference type="NCBIfam" id="TIGR01990">
    <property type="entry name" value="bPGM"/>
    <property type="match status" value="1"/>
</dbReference>
<accession>A0A1H0RQ93</accession>
<dbReference type="PANTHER" id="PTHR18901">
    <property type="entry name" value="2-DEOXYGLUCOSE-6-PHOSPHATE PHOSPHATASE 2"/>
    <property type="match status" value="1"/>
</dbReference>
<gene>
    <name evidence="6" type="ORF">SAMN05216565_102333</name>
</gene>
<evidence type="ECO:0000313" key="7">
    <source>
        <dbReference type="Proteomes" id="UP000199159"/>
    </source>
</evidence>
<dbReference type="InterPro" id="IPR036412">
    <property type="entry name" value="HAD-like_sf"/>
</dbReference>
<dbReference type="RefSeq" id="WP_090850748.1">
    <property type="nucleotide sequence ID" value="NZ_FNJU01000002.1"/>
</dbReference>
<evidence type="ECO:0000313" key="6">
    <source>
        <dbReference type="EMBL" id="SDP31633.1"/>
    </source>
</evidence>
<dbReference type="Proteomes" id="UP000199159">
    <property type="component" value="Unassembled WGS sequence"/>
</dbReference>
<keyword evidence="4" id="KW-0479">Metal-binding</keyword>
<dbReference type="AlphaFoldDB" id="A0A1H0RQ93"/>
<dbReference type="STRING" id="930152.SAMN05216565_102333"/>
<reference evidence="7" key="1">
    <citation type="submission" date="2016-10" db="EMBL/GenBank/DDBJ databases">
        <authorList>
            <person name="Varghese N."/>
            <person name="Submissions S."/>
        </authorList>
    </citation>
    <scope>NUCLEOTIDE SEQUENCE [LARGE SCALE GENOMIC DNA]</scope>
    <source>
        <strain evidence="7">IBRC-M10078</strain>
    </source>
</reference>
<feature type="binding site" evidence="3">
    <location>
        <position position="79"/>
    </location>
    <ligand>
        <name>substrate</name>
    </ligand>
</feature>
<proteinExistence type="inferred from homology"/>
<feature type="binding site" evidence="3">
    <location>
        <begin position="12"/>
        <end position="14"/>
    </location>
    <ligand>
        <name>substrate</name>
    </ligand>
</feature>
<dbReference type="Gene3D" id="1.10.150.240">
    <property type="entry name" value="Putative phosphatase, domain 2"/>
    <property type="match status" value="1"/>
</dbReference>
<evidence type="ECO:0000256" key="4">
    <source>
        <dbReference type="PIRSR" id="PIRSR610972-3"/>
    </source>
</evidence>
<feature type="binding site" evidence="4">
    <location>
        <position position="173"/>
    </location>
    <ligand>
        <name>Mg(2+)</name>
        <dbReference type="ChEBI" id="CHEBI:18420"/>
    </ligand>
</feature>
<dbReference type="NCBIfam" id="TIGR01509">
    <property type="entry name" value="HAD-SF-IA-v3"/>
    <property type="match status" value="1"/>
</dbReference>
<evidence type="ECO:0000256" key="3">
    <source>
        <dbReference type="PIRSR" id="PIRSR610972-2"/>
    </source>
</evidence>
<dbReference type="InterPro" id="IPR010976">
    <property type="entry name" value="B-phosphoglucomutase_hydrolase"/>
</dbReference>
<feature type="binding site" evidence="4">
    <location>
        <position position="12"/>
    </location>
    <ligand>
        <name>Mg(2+)</name>
        <dbReference type="ChEBI" id="CHEBI:18420"/>
    </ligand>
</feature>
<dbReference type="NCBIfam" id="TIGR02009">
    <property type="entry name" value="PGMB-YQAB-SF"/>
    <property type="match status" value="1"/>
</dbReference>
<feature type="site" description="Important for catalytic activity and assists the phosphoryl transfer reaction to Asp8 by balancing charge and orienting the reacting groups" evidence="5">
    <location>
        <position position="117"/>
    </location>
</feature>
<dbReference type="EMBL" id="FNJU01000002">
    <property type="protein sequence ID" value="SDP31633.1"/>
    <property type="molecule type" value="Genomic_DNA"/>
</dbReference>
<dbReference type="OrthoDB" id="9797743at2"/>
<feature type="binding site" evidence="4">
    <location>
        <position position="172"/>
    </location>
    <ligand>
        <name>Mg(2+)</name>
        <dbReference type="ChEBI" id="CHEBI:18420"/>
    </ligand>
</feature>
<dbReference type="Gene3D" id="3.40.50.1000">
    <property type="entry name" value="HAD superfamily/HAD-like"/>
    <property type="match status" value="1"/>
</dbReference>
<feature type="binding site" evidence="4">
    <location>
        <position position="14"/>
    </location>
    <ligand>
        <name>Mg(2+)</name>
        <dbReference type="ChEBI" id="CHEBI:18420"/>
    </ligand>
</feature>
<feature type="binding site" evidence="3">
    <location>
        <position position="148"/>
    </location>
    <ligand>
        <name>substrate</name>
    </ligand>
</feature>
<evidence type="ECO:0000256" key="5">
    <source>
        <dbReference type="PIRSR" id="PIRSR610972-4"/>
    </source>
</evidence>
<dbReference type="Pfam" id="PF00702">
    <property type="entry name" value="Hydrolase"/>
    <property type="match status" value="1"/>
</dbReference>
<dbReference type="InterPro" id="IPR023214">
    <property type="entry name" value="HAD_sf"/>
</dbReference>
<dbReference type="GO" id="GO:0000287">
    <property type="term" value="F:magnesium ion binding"/>
    <property type="evidence" value="ECO:0007669"/>
    <property type="project" value="InterPro"/>
</dbReference>
<dbReference type="PANTHER" id="PTHR18901:SF38">
    <property type="entry name" value="PSEUDOURIDINE-5'-PHOSPHATASE"/>
    <property type="match status" value="1"/>
</dbReference>